<proteinExistence type="predicted"/>
<accession>A0A061RMR5</accession>
<evidence type="ECO:0000313" key="2">
    <source>
        <dbReference type="EMBL" id="JAC72044.1"/>
    </source>
</evidence>
<feature type="non-terminal residue" evidence="2">
    <location>
        <position position="176"/>
    </location>
</feature>
<dbReference type="AlphaFoldDB" id="A0A061RMR5"/>
<gene>
    <name evidence="2" type="ORF">TSPGSL018_616</name>
</gene>
<reference evidence="2" key="1">
    <citation type="submission" date="2014-05" db="EMBL/GenBank/DDBJ databases">
        <title>The transcriptome of the halophilic microalga Tetraselmis sp. GSL018 isolated from the Great Salt Lake, Utah.</title>
        <authorList>
            <person name="Jinkerson R.E."/>
            <person name="D'Adamo S."/>
            <person name="Posewitz M.C."/>
        </authorList>
    </citation>
    <scope>NUCLEOTIDE SEQUENCE</scope>
    <source>
        <strain evidence="2">GSL018</strain>
    </source>
</reference>
<dbReference type="EMBL" id="GBEZ01013994">
    <property type="protein sequence ID" value="JAC72044.1"/>
    <property type="molecule type" value="Transcribed_RNA"/>
</dbReference>
<feature type="compositionally biased region" description="Basic residues" evidence="1">
    <location>
        <begin position="104"/>
        <end position="113"/>
    </location>
</feature>
<sequence length="176" mass="19474">MEDIRVVPKGCNKRQTQKVNCVSDCGREKLPKKDCFSVVGARQPKAMLYEAIEEEANSEHTSDSVFVGISTQDSCEVTQNISAKRSRRTRVYTKHDSAAFHGCHPTKKPRSQRQHAGVSREVRTAAQGPSVDRLLVLHQVAVDVLHGCYQEPSHEADRMPAPPAPRRLSRAGSSSV</sequence>
<organism evidence="2">
    <name type="scientific">Tetraselmis sp. GSL018</name>
    <dbReference type="NCBI Taxonomy" id="582737"/>
    <lineage>
        <taxon>Eukaryota</taxon>
        <taxon>Viridiplantae</taxon>
        <taxon>Chlorophyta</taxon>
        <taxon>core chlorophytes</taxon>
        <taxon>Chlorodendrophyceae</taxon>
        <taxon>Chlorodendrales</taxon>
        <taxon>Chlorodendraceae</taxon>
        <taxon>Tetraselmis</taxon>
    </lineage>
</organism>
<feature type="region of interest" description="Disordered" evidence="1">
    <location>
        <begin position="99"/>
        <end position="125"/>
    </location>
</feature>
<protein>
    <submittedName>
        <fullName evidence="2">Uncharacterized protein</fullName>
    </submittedName>
</protein>
<feature type="region of interest" description="Disordered" evidence="1">
    <location>
        <begin position="151"/>
        <end position="176"/>
    </location>
</feature>
<name>A0A061RMR5_9CHLO</name>
<evidence type="ECO:0000256" key="1">
    <source>
        <dbReference type="SAM" id="MobiDB-lite"/>
    </source>
</evidence>